<evidence type="ECO:0000256" key="7">
    <source>
        <dbReference type="ARBA" id="ARBA00022741"/>
    </source>
</evidence>
<keyword evidence="7" id="KW-0547">Nucleotide-binding</keyword>
<dbReference type="InterPro" id="IPR003439">
    <property type="entry name" value="ABC_transporter-like_ATP-bd"/>
</dbReference>
<keyword evidence="4" id="KW-0926">Vacuole</keyword>
<evidence type="ECO:0000256" key="6">
    <source>
        <dbReference type="ARBA" id="ARBA00022737"/>
    </source>
</evidence>
<dbReference type="SUPFAM" id="SSF52540">
    <property type="entry name" value="P-loop containing nucleoside triphosphate hydrolases"/>
    <property type="match status" value="2"/>
</dbReference>
<feature type="transmembrane region" description="Helical" evidence="13">
    <location>
        <begin position="69"/>
        <end position="89"/>
    </location>
</feature>
<dbReference type="FunFam" id="1.20.1560.10:FF:000010">
    <property type="entry name" value="Multidrug resistance-associated ABC transporter"/>
    <property type="match status" value="1"/>
</dbReference>
<sequence>MASCTDPEGWRLVSRTRDFDIALCAQEAWFFPAIQALFILFALARLAQVSRWEKQDITKHSRWRLIAKLVLLGLAFSASVANLVFIALRRVPVPFFPNYPLEAVLLLVALPLTYLNHQRTRRSSTLLLLFWPIYTLFTVVWTRSVLHAHHAGINRNGVVGLRWAAVGFGLFAFALELISPAYVDKGSTESPTLTANIFSIWSFGWMSPLLQKGVKEYITEADLPDLEPEDHATPLGEKLEKAYVKRKSLWTALFFAYGGSYMFAALLKIFQDALNFLQPQLLRWLLSYISSYQSARDRENLYFPMSRLSGGSGSPVEGYSIAAMMFIASIIQTVILHQYFQRCFTTGMRVRAGLVSLIYQKALKLSNDGRSRASGDVVNLMSVDAQRMQDLCSYGLIAISGPFQILLAFVSLYNLLGWSAFVGVAIMVFSIPLNTFIARILQRMQKQQMANRDSRTRLMSELLANIKSIKLYAWEFAFIRRVLFVRNEKELRMLRKIGVATALNSTLWGGIPLLVAFSSLATAAAVSSKPLTADIIFPSISLFMLLQFPLAMFAQVTSNIVEAIVAVRRLSEFLAADELQPDAVTRIEEHDATRQGQGLLADGEEVLSVKGGEFWWNAKDTKPTLEDINLSVRKGELIGVLGRVGAGKSSLLSAIIGDMRKTEGEVVVRGNVAYAAQNPWILSATVRDNILFSHEYDEEFYEIVIEACALKHDLALLSQGDLTEVGEKGITLSGGQRARVALARAVYARADLVLLDDVLAAVDAHVARHIFDKVIGPKGLLASKARVVVTNGIAYLRHFDQIVFVRRGIVLETGSYEALMAREDGEIRKLIANHATNANGSTSSSGYSTPFAASRSGAATPRTEGSSPTAVSEIREDDLEKIVSEKGLVPDLRREYGRARLAALPNVRELATSGPTKEHSEQGRVKKTVYKEYLKAASRWGFALFLLAQVLQQATSILSSFILRALSDANDASGGHASSGKYIAGYGIANLASVLCGAAAALLMWVYCSLRSSRRLHDSMLDAVMRAPLSFFELTPTGRILNLFSRDIYVVDSVLARVIQNLVRTTASCLSIILVIGISFPPFLIAVIPLGWVYKHATQYYLATSRELKRLDSVSRSPIYAWFSESLSGLPTIRAYAQQSVFIAQNAQRLDRNQICYLPSTNINRWLAVRLEFVGSSIIFIAAILSVTAVVTTGVDAGLVGLVLSYALNTTSSLNWLVRSAGEVEQNIVSVERILYYADELPPEAPFEIEGAETRTGEGWPAEGAVEFRDYSMRYRPELDLVLKNINLDIKPQEKIGIVGRTGAGKSSLLLALFRIIEPASGAILLDGVDIGSLGLHELRSAISIVPQNPDLFEGTLRENIDPVGEHADVDIWTALEHAHLKPYIESLPEGLDSHVAEAGSSLSAGQKQLLCFARALLRKSKVLVLDEATSAVDLDTDKAIQEIIRGPLFKNVTILTIAHRLNTIIESDRVLVLDAGQVAEFDAPEKLLEDESSIFYSMATEAGLTQGNRSMESTEK</sequence>
<feature type="region of interest" description="Disordered" evidence="12">
    <location>
        <begin position="838"/>
        <end position="873"/>
    </location>
</feature>
<evidence type="ECO:0000256" key="1">
    <source>
        <dbReference type="ARBA" id="ARBA00004128"/>
    </source>
</evidence>
<feature type="transmembrane region" description="Helical" evidence="13">
    <location>
        <begin position="163"/>
        <end position="183"/>
    </location>
</feature>
<evidence type="ECO:0000259" key="14">
    <source>
        <dbReference type="PROSITE" id="PS50893"/>
    </source>
</evidence>
<dbReference type="SMART" id="SM00382">
    <property type="entry name" value="AAA"/>
    <property type="match status" value="2"/>
</dbReference>
<keyword evidence="17" id="KW-1185">Reference proteome</keyword>
<comment type="similarity">
    <text evidence="2">Belongs to the ABC transporter superfamily. ABCC family. Conjugate transporter (TC 3.A.1.208) subfamily.</text>
</comment>
<dbReference type="Proteomes" id="UP000053558">
    <property type="component" value="Unassembled WGS sequence"/>
</dbReference>
<evidence type="ECO:0000313" key="16">
    <source>
        <dbReference type="EMBL" id="EIW82045.1"/>
    </source>
</evidence>
<dbReference type="Pfam" id="PF00005">
    <property type="entry name" value="ABC_tran"/>
    <property type="match status" value="2"/>
</dbReference>
<feature type="transmembrane region" description="Helical" evidence="13">
    <location>
        <begin position="418"/>
        <end position="441"/>
    </location>
</feature>
<proteinExistence type="inferred from homology"/>
<dbReference type="Pfam" id="PF24357">
    <property type="entry name" value="TMD0_ABC"/>
    <property type="match status" value="1"/>
</dbReference>
<feature type="transmembrane region" description="Helical" evidence="13">
    <location>
        <begin position="535"/>
        <end position="554"/>
    </location>
</feature>
<dbReference type="FunFam" id="3.40.50.300:FF:000565">
    <property type="entry name" value="ABC bile acid transporter"/>
    <property type="match status" value="1"/>
</dbReference>
<evidence type="ECO:0000259" key="15">
    <source>
        <dbReference type="PROSITE" id="PS50929"/>
    </source>
</evidence>
<feature type="domain" description="ABC transmembrane type-1" evidence="15">
    <location>
        <begin position="263"/>
        <end position="562"/>
    </location>
</feature>
<evidence type="ECO:0000256" key="4">
    <source>
        <dbReference type="ARBA" id="ARBA00022554"/>
    </source>
</evidence>
<feature type="transmembrane region" description="Helical" evidence="13">
    <location>
        <begin position="319"/>
        <end position="340"/>
    </location>
</feature>
<evidence type="ECO:0000256" key="2">
    <source>
        <dbReference type="ARBA" id="ARBA00009726"/>
    </source>
</evidence>
<feature type="transmembrane region" description="Helical" evidence="13">
    <location>
        <begin position="248"/>
        <end position="270"/>
    </location>
</feature>
<feature type="transmembrane region" description="Helical" evidence="13">
    <location>
        <begin position="1067"/>
        <end position="1092"/>
    </location>
</feature>
<evidence type="ECO:0000313" key="17">
    <source>
        <dbReference type="Proteomes" id="UP000053558"/>
    </source>
</evidence>
<dbReference type="Gene3D" id="3.40.50.300">
    <property type="entry name" value="P-loop containing nucleotide triphosphate hydrolases"/>
    <property type="match status" value="2"/>
</dbReference>
<organism evidence="16 17">
    <name type="scientific">Coniophora puteana (strain RWD-64-598)</name>
    <name type="common">Brown rot fungus</name>
    <dbReference type="NCBI Taxonomy" id="741705"/>
    <lineage>
        <taxon>Eukaryota</taxon>
        <taxon>Fungi</taxon>
        <taxon>Dikarya</taxon>
        <taxon>Basidiomycota</taxon>
        <taxon>Agaricomycotina</taxon>
        <taxon>Agaricomycetes</taxon>
        <taxon>Agaricomycetidae</taxon>
        <taxon>Boletales</taxon>
        <taxon>Coniophorineae</taxon>
        <taxon>Coniophoraceae</taxon>
        <taxon>Coniophora</taxon>
    </lineage>
</organism>
<dbReference type="Gene3D" id="1.20.1560.10">
    <property type="entry name" value="ABC transporter type 1, transmembrane domain"/>
    <property type="match status" value="2"/>
</dbReference>
<dbReference type="EMBL" id="JH711577">
    <property type="protein sequence ID" value="EIW82045.1"/>
    <property type="molecule type" value="Genomic_DNA"/>
</dbReference>
<keyword evidence="11 13" id="KW-0472">Membrane</keyword>
<accession>A0A5M3MTP6</accession>
<evidence type="ECO:0008006" key="18">
    <source>
        <dbReference type="Google" id="ProtNLM"/>
    </source>
</evidence>
<feature type="transmembrane region" description="Helical" evidence="13">
    <location>
        <begin position="391"/>
        <end position="412"/>
    </location>
</feature>
<keyword evidence="10 13" id="KW-1133">Transmembrane helix</keyword>
<dbReference type="SUPFAM" id="SSF90123">
    <property type="entry name" value="ABC transporter transmembrane region"/>
    <property type="match status" value="2"/>
</dbReference>
<feature type="transmembrane region" description="Helical" evidence="13">
    <location>
        <begin position="1178"/>
        <end position="1204"/>
    </location>
</feature>
<feature type="transmembrane region" description="Helical" evidence="13">
    <location>
        <begin position="983"/>
        <end position="1007"/>
    </location>
</feature>
<dbReference type="CDD" id="cd18579">
    <property type="entry name" value="ABC_6TM_ABCC_D1"/>
    <property type="match status" value="1"/>
</dbReference>
<feature type="transmembrane region" description="Helical" evidence="13">
    <location>
        <begin position="497"/>
        <end position="523"/>
    </location>
</feature>
<feature type="domain" description="ABC transporter" evidence="14">
    <location>
        <begin position="609"/>
        <end position="832"/>
    </location>
</feature>
<evidence type="ECO:0000256" key="3">
    <source>
        <dbReference type="ARBA" id="ARBA00022448"/>
    </source>
</evidence>
<dbReference type="InterPro" id="IPR011527">
    <property type="entry name" value="ABC1_TM_dom"/>
</dbReference>
<dbReference type="InterPro" id="IPR056227">
    <property type="entry name" value="TMD0_ABC"/>
</dbReference>
<reference evidence="17" key="1">
    <citation type="journal article" date="2012" name="Science">
        <title>The Paleozoic origin of enzymatic lignin decomposition reconstructed from 31 fungal genomes.</title>
        <authorList>
            <person name="Floudas D."/>
            <person name="Binder M."/>
            <person name="Riley R."/>
            <person name="Barry K."/>
            <person name="Blanchette R.A."/>
            <person name="Henrissat B."/>
            <person name="Martinez A.T."/>
            <person name="Otillar R."/>
            <person name="Spatafora J.W."/>
            <person name="Yadav J.S."/>
            <person name="Aerts A."/>
            <person name="Benoit I."/>
            <person name="Boyd A."/>
            <person name="Carlson A."/>
            <person name="Copeland A."/>
            <person name="Coutinho P.M."/>
            <person name="de Vries R.P."/>
            <person name="Ferreira P."/>
            <person name="Findley K."/>
            <person name="Foster B."/>
            <person name="Gaskell J."/>
            <person name="Glotzer D."/>
            <person name="Gorecki P."/>
            <person name="Heitman J."/>
            <person name="Hesse C."/>
            <person name="Hori C."/>
            <person name="Igarashi K."/>
            <person name="Jurgens J.A."/>
            <person name="Kallen N."/>
            <person name="Kersten P."/>
            <person name="Kohler A."/>
            <person name="Kuees U."/>
            <person name="Kumar T.K.A."/>
            <person name="Kuo A."/>
            <person name="LaButti K."/>
            <person name="Larrondo L.F."/>
            <person name="Lindquist E."/>
            <person name="Ling A."/>
            <person name="Lombard V."/>
            <person name="Lucas S."/>
            <person name="Lundell T."/>
            <person name="Martin R."/>
            <person name="McLaughlin D.J."/>
            <person name="Morgenstern I."/>
            <person name="Morin E."/>
            <person name="Murat C."/>
            <person name="Nagy L.G."/>
            <person name="Nolan M."/>
            <person name="Ohm R.A."/>
            <person name="Patyshakuliyeva A."/>
            <person name="Rokas A."/>
            <person name="Ruiz-Duenas F.J."/>
            <person name="Sabat G."/>
            <person name="Salamov A."/>
            <person name="Samejima M."/>
            <person name="Schmutz J."/>
            <person name="Slot J.C."/>
            <person name="St John F."/>
            <person name="Stenlid J."/>
            <person name="Sun H."/>
            <person name="Sun S."/>
            <person name="Syed K."/>
            <person name="Tsang A."/>
            <person name="Wiebenga A."/>
            <person name="Young D."/>
            <person name="Pisabarro A."/>
            <person name="Eastwood D.C."/>
            <person name="Martin F."/>
            <person name="Cullen D."/>
            <person name="Grigoriev I.V."/>
            <person name="Hibbett D.S."/>
        </authorList>
    </citation>
    <scope>NUCLEOTIDE SEQUENCE [LARGE SCALE GENOMIC DNA]</scope>
    <source>
        <strain evidence="17">RWD-64-598 SS2</strain>
    </source>
</reference>
<dbReference type="CDD" id="cd03250">
    <property type="entry name" value="ABCC_MRP_domain1"/>
    <property type="match status" value="1"/>
</dbReference>
<dbReference type="InterPro" id="IPR027417">
    <property type="entry name" value="P-loop_NTPase"/>
</dbReference>
<dbReference type="InterPro" id="IPR017871">
    <property type="entry name" value="ABC_transporter-like_CS"/>
</dbReference>
<evidence type="ECO:0000256" key="10">
    <source>
        <dbReference type="ARBA" id="ARBA00022989"/>
    </source>
</evidence>
<feature type="transmembrane region" description="Helical" evidence="13">
    <location>
        <begin position="126"/>
        <end position="143"/>
    </location>
</feature>
<evidence type="ECO:0000256" key="12">
    <source>
        <dbReference type="SAM" id="MobiDB-lite"/>
    </source>
</evidence>
<dbReference type="PROSITE" id="PS50893">
    <property type="entry name" value="ABC_TRANSPORTER_2"/>
    <property type="match status" value="2"/>
</dbReference>
<dbReference type="InterPro" id="IPR044746">
    <property type="entry name" value="ABCC_6TM_D1"/>
</dbReference>
<evidence type="ECO:0000256" key="8">
    <source>
        <dbReference type="ARBA" id="ARBA00022840"/>
    </source>
</evidence>
<feature type="domain" description="ABC transporter" evidence="14">
    <location>
        <begin position="1266"/>
        <end position="1501"/>
    </location>
</feature>
<gene>
    <name evidence="16" type="ORF">CONPUDRAFT_72376</name>
</gene>
<evidence type="ECO:0000256" key="9">
    <source>
        <dbReference type="ARBA" id="ARBA00022967"/>
    </source>
</evidence>
<keyword evidence="9" id="KW-1278">Translocase</keyword>
<protein>
    <recommendedName>
        <fullName evidence="18">Metal resistance protein YCF1</fullName>
    </recommendedName>
</protein>
<keyword evidence="8" id="KW-0067">ATP-binding</keyword>
<dbReference type="CDD" id="cd18603">
    <property type="entry name" value="ABC_6TM_MRP1_2_3_6_D2_like"/>
    <property type="match status" value="1"/>
</dbReference>
<keyword evidence="3" id="KW-0813">Transport</keyword>
<dbReference type="InterPro" id="IPR036640">
    <property type="entry name" value="ABC1_TM_sf"/>
</dbReference>
<dbReference type="PROSITE" id="PS00211">
    <property type="entry name" value="ABC_TRANSPORTER_1"/>
    <property type="match status" value="2"/>
</dbReference>
<comment type="subcellular location">
    <subcellularLocation>
        <location evidence="1">Vacuole membrane</location>
        <topology evidence="1">Multi-pass membrane protein</topology>
    </subcellularLocation>
</comment>
<dbReference type="PROSITE" id="PS50929">
    <property type="entry name" value="ABC_TM1F"/>
    <property type="match status" value="2"/>
</dbReference>
<dbReference type="GO" id="GO:0016887">
    <property type="term" value="F:ATP hydrolysis activity"/>
    <property type="evidence" value="ECO:0007669"/>
    <property type="project" value="InterPro"/>
</dbReference>
<dbReference type="InterPro" id="IPR003593">
    <property type="entry name" value="AAA+_ATPase"/>
</dbReference>
<evidence type="ECO:0000256" key="5">
    <source>
        <dbReference type="ARBA" id="ARBA00022692"/>
    </source>
</evidence>
<dbReference type="GeneID" id="19209039"/>
<keyword evidence="6" id="KW-0677">Repeat</keyword>
<dbReference type="FunFam" id="1.20.1560.10:FF:000020">
    <property type="entry name" value="ABC metal ion transporter"/>
    <property type="match status" value="1"/>
</dbReference>
<dbReference type="OrthoDB" id="6500128at2759"/>
<dbReference type="GO" id="GO:0000329">
    <property type="term" value="C:fungal-type vacuole membrane"/>
    <property type="evidence" value="ECO:0007669"/>
    <property type="project" value="UniProtKB-ARBA"/>
</dbReference>
<dbReference type="FunFam" id="3.40.50.300:FF:000450">
    <property type="entry name" value="ABC transporter C family member 2"/>
    <property type="match status" value="1"/>
</dbReference>
<feature type="transmembrane region" description="Helical" evidence="13">
    <location>
        <begin position="29"/>
        <end position="48"/>
    </location>
</feature>
<dbReference type="CDD" id="cd03244">
    <property type="entry name" value="ABCC_MRP_domain2"/>
    <property type="match status" value="1"/>
</dbReference>
<dbReference type="InterPro" id="IPR050173">
    <property type="entry name" value="ABC_transporter_C-like"/>
</dbReference>
<feature type="transmembrane region" description="Helical" evidence="13">
    <location>
        <begin position="95"/>
        <end position="114"/>
    </location>
</feature>
<dbReference type="Pfam" id="PF00664">
    <property type="entry name" value="ABC_membrane"/>
    <property type="match status" value="2"/>
</dbReference>
<feature type="domain" description="ABC transmembrane type-1" evidence="15">
    <location>
        <begin position="943"/>
        <end position="1226"/>
    </location>
</feature>
<keyword evidence="5 13" id="KW-0812">Transmembrane</keyword>
<evidence type="ECO:0000256" key="11">
    <source>
        <dbReference type="ARBA" id="ARBA00023136"/>
    </source>
</evidence>
<evidence type="ECO:0000256" key="13">
    <source>
        <dbReference type="SAM" id="Phobius"/>
    </source>
</evidence>
<dbReference type="OMA" id="CFETGMR"/>
<dbReference type="GO" id="GO:0005524">
    <property type="term" value="F:ATP binding"/>
    <property type="evidence" value="ECO:0007669"/>
    <property type="project" value="UniProtKB-KW"/>
</dbReference>
<dbReference type="RefSeq" id="XP_007767502.1">
    <property type="nucleotide sequence ID" value="XM_007769312.1"/>
</dbReference>
<dbReference type="PANTHER" id="PTHR24223:SF443">
    <property type="entry name" value="MULTIDRUG-RESISTANCE LIKE PROTEIN 1, ISOFORM I"/>
    <property type="match status" value="1"/>
</dbReference>
<dbReference type="PANTHER" id="PTHR24223">
    <property type="entry name" value="ATP-BINDING CASSETTE SUB-FAMILY C"/>
    <property type="match status" value="1"/>
</dbReference>
<feature type="compositionally biased region" description="Polar residues" evidence="12">
    <location>
        <begin position="838"/>
        <end position="848"/>
    </location>
</feature>
<name>A0A5M3MTP6_CONPW</name>
<dbReference type="GO" id="GO:0140359">
    <property type="term" value="F:ABC-type transporter activity"/>
    <property type="evidence" value="ECO:0007669"/>
    <property type="project" value="InterPro"/>
</dbReference>
<comment type="caution">
    <text evidence="16">The sequence shown here is derived from an EMBL/GenBank/DDBJ whole genome shotgun (WGS) entry which is preliminary data.</text>
</comment>
<dbReference type="KEGG" id="cput:CONPUDRAFT_72376"/>